<dbReference type="GO" id="GO:0005737">
    <property type="term" value="C:cytoplasm"/>
    <property type="evidence" value="ECO:0007669"/>
    <property type="project" value="UniProtKB-SubCell"/>
</dbReference>
<evidence type="ECO:0000256" key="3">
    <source>
        <dbReference type="ARBA" id="ARBA00011960"/>
    </source>
</evidence>
<dbReference type="KEGG" id="pzh:CX676_20050"/>
<evidence type="ECO:0000256" key="1">
    <source>
        <dbReference type="ARBA" id="ARBA00002834"/>
    </source>
</evidence>
<evidence type="ECO:0000256" key="2">
    <source>
        <dbReference type="ARBA" id="ARBA00004948"/>
    </source>
</evidence>
<sequence>MPVFYGTTVDSALMLGTAQYPSPAILAEAFRVSQAGIATVSLRREAGGGQAFWDMIAGLGTRILPNTAGCHTVKEAVTTAHMARELFATSWIKLEVIGHADTLQPDVFGLVEAARILTEDGFEVFPYCTEDLTVCGRLLEVGSQVLMPWGAPIGSGLGLNNPYGLRSLRAHFPDVPLVVDAGVGLPSHAAQAMEMGFDAVLLNTAVAKAGDPVGMARAMALAVEAGRAAFEADPMEPRDMAAPSTPVLGKAFLA</sequence>
<feature type="active site" description="Schiff-base intermediate with DXP" evidence="8">
    <location>
        <position position="93"/>
    </location>
</feature>
<comment type="subcellular location">
    <subcellularLocation>
        <location evidence="8">Cytoplasm</location>
    </subcellularLocation>
</comment>
<dbReference type="UniPathway" id="UPA00060"/>
<comment type="catalytic activity">
    <reaction evidence="7 8">
        <text>[ThiS sulfur-carrier protein]-C-terminal-Gly-aminoethanethioate + 2-iminoacetate + 1-deoxy-D-xylulose 5-phosphate = [ThiS sulfur-carrier protein]-C-terminal Gly-Gly + 2-[(2R,5Z)-2-carboxy-4-methylthiazol-5(2H)-ylidene]ethyl phosphate + 2 H2O + H(+)</text>
        <dbReference type="Rhea" id="RHEA:26297"/>
        <dbReference type="Rhea" id="RHEA-COMP:12909"/>
        <dbReference type="Rhea" id="RHEA-COMP:19908"/>
        <dbReference type="ChEBI" id="CHEBI:15377"/>
        <dbReference type="ChEBI" id="CHEBI:15378"/>
        <dbReference type="ChEBI" id="CHEBI:57792"/>
        <dbReference type="ChEBI" id="CHEBI:62899"/>
        <dbReference type="ChEBI" id="CHEBI:77846"/>
        <dbReference type="ChEBI" id="CHEBI:90778"/>
        <dbReference type="ChEBI" id="CHEBI:232372"/>
        <dbReference type="EC" id="2.8.1.10"/>
    </reaction>
</comment>
<evidence type="ECO:0000259" key="9">
    <source>
        <dbReference type="Pfam" id="PF05690"/>
    </source>
</evidence>
<dbReference type="Pfam" id="PF05690">
    <property type="entry name" value="ThiG"/>
    <property type="match status" value="1"/>
</dbReference>
<feature type="domain" description="Thiazole synthase ThiG" evidence="9">
    <location>
        <begin position="4"/>
        <end position="246"/>
    </location>
</feature>
<dbReference type="EC" id="2.8.1.10" evidence="3 8"/>
<dbReference type="HAMAP" id="MF_00443">
    <property type="entry name" value="ThiG"/>
    <property type="match status" value="1"/>
</dbReference>
<geneLocation type="plasmid" evidence="11">
    <name>ppz01</name>
</geneLocation>
<dbReference type="InterPro" id="IPR033983">
    <property type="entry name" value="Thiazole_synthase_ThiG"/>
</dbReference>
<name>A0A2H5F4X5_9RHOB</name>
<evidence type="ECO:0000256" key="5">
    <source>
        <dbReference type="ARBA" id="ARBA00022977"/>
    </source>
</evidence>
<evidence type="ECO:0000313" key="10">
    <source>
        <dbReference type="EMBL" id="AUH66601.1"/>
    </source>
</evidence>
<keyword evidence="8" id="KW-0963">Cytoplasm</keyword>
<keyword evidence="4 8" id="KW-0808">Transferase</keyword>
<comment type="similarity">
    <text evidence="8">Belongs to the ThiG family.</text>
</comment>
<feature type="binding site" evidence="8">
    <location>
        <begin position="181"/>
        <end position="182"/>
    </location>
    <ligand>
        <name>1-deoxy-D-xylulose 5-phosphate</name>
        <dbReference type="ChEBI" id="CHEBI:57792"/>
    </ligand>
</feature>
<dbReference type="GO" id="GO:1990107">
    <property type="term" value="F:thiazole synthase activity"/>
    <property type="evidence" value="ECO:0007669"/>
    <property type="project" value="UniProtKB-EC"/>
</dbReference>
<keyword evidence="11" id="KW-1185">Reference proteome</keyword>
<feature type="binding site" evidence="8">
    <location>
        <begin position="203"/>
        <end position="204"/>
    </location>
    <ligand>
        <name>1-deoxy-D-xylulose 5-phosphate</name>
        <dbReference type="ChEBI" id="CHEBI:57792"/>
    </ligand>
</feature>
<dbReference type="Gene3D" id="3.20.20.70">
    <property type="entry name" value="Aldolase class I"/>
    <property type="match status" value="1"/>
</dbReference>
<dbReference type="InterPro" id="IPR013785">
    <property type="entry name" value="Aldolase_TIM"/>
</dbReference>
<reference evidence="10 11" key="1">
    <citation type="journal article" date="2013" name="Antonie Van Leeuwenhoek">
        <title>Paracoccus zhejiangensis sp. nov., isolated from activated sludge in wastewater-treatment system.</title>
        <authorList>
            <person name="Wu Z.G."/>
            <person name="Zhang D.F."/>
            <person name="Liu Y.L."/>
            <person name="Wang F."/>
            <person name="Jiang X."/>
            <person name="Li C."/>
            <person name="Li S.P."/>
            <person name="Hong Q."/>
            <person name="Li W.J."/>
        </authorList>
    </citation>
    <scope>NUCLEOTIDE SEQUENCE [LARGE SCALE GENOMIC DNA]</scope>
    <source>
        <strain evidence="10 11">J6</strain>
        <plasmid evidence="11">Plasmid ppz01</plasmid>
    </source>
</reference>
<dbReference type="CDD" id="cd04728">
    <property type="entry name" value="ThiG"/>
    <property type="match status" value="1"/>
</dbReference>
<comment type="pathway">
    <text evidence="2 8">Cofactor biosynthesis; thiamine diphosphate biosynthesis.</text>
</comment>
<keyword evidence="10" id="KW-0614">Plasmid</keyword>
<keyword evidence="5 8" id="KW-0784">Thiamine biosynthesis</keyword>
<evidence type="ECO:0000256" key="8">
    <source>
        <dbReference type="HAMAP-Rule" id="MF_00443"/>
    </source>
</evidence>
<evidence type="ECO:0000256" key="7">
    <source>
        <dbReference type="ARBA" id="ARBA00049897"/>
    </source>
</evidence>
<accession>A0A2H5F4X5</accession>
<evidence type="ECO:0000256" key="6">
    <source>
        <dbReference type="ARBA" id="ARBA00023270"/>
    </source>
</evidence>
<keyword evidence="6 8" id="KW-0704">Schiff base</keyword>
<evidence type="ECO:0000256" key="4">
    <source>
        <dbReference type="ARBA" id="ARBA00022679"/>
    </source>
</evidence>
<dbReference type="GO" id="GO:0009229">
    <property type="term" value="P:thiamine diphosphate biosynthetic process"/>
    <property type="evidence" value="ECO:0007669"/>
    <property type="project" value="UniProtKB-UniRule"/>
</dbReference>
<gene>
    <name evidence="8" type="primary">thiG</name>
    <name evidence="10" type="ORF">CX676_20050</name>
</gene>
<dbReference type="EMBL" id="CP025431">
    <property type="protein sequence ID" value="AUH66601.1"/>
    <property type="molecule type" value="Genomic_DNA"/>
</dbReference>
<dbReference type="SUPFAM" id="SSF110399">
    <property type="entry name" value="ThiG-like"/>
    <property type="match status" value="1"/>
</dbReference>
<feature type="binding site" evidence="8">
    <location>
        <position position="154"/>
    </location>
    <ligand>
        <name>1-deoxy-D-xylulose 5-phosphate</name>
        <dbReference type="ChEBI" id="CHEBI:57792"/>
    </ligand>
</feature>
<dbReference type="OrthoDB" id="9805935at2"/>
<protein>
    <recommendedName>
        <fullName evidence="3 8">Thiazole synthase</fullName>
        <ecNumber evidence="3 8">2.8.1.10</ecNumber>
    </recommendedName>
</protein>
<proteinExistence type="inferred from homology"/>
<dbReference type="AlphaFoldDB" id="A0A2H5F4X5"/>
<dbReference type="RefSeq" id="WP_101754572.1">
    <property type="nucleotide sequence ID" value="NZ_CP025431.1"/>
</dbReference>
<dbReference type="Proteomes" id="UP000234530">
    <property type="component" value="Plasmid pPZ01"/>
</dbReference>
<dbReference type="InterPro" id="IPR008867">
    <property type="entry name" value="ThiG"/>
</dbReference>
<comment type="function">
    <text evidence="1 8">Catalyzes the rearrangement of 1-deoxy-D-xylulose 5-phosphate (DXP) to produce the thiazole phosphate moiety of thiamine. Sulfur is provided by the thiocarboxylate moiety of the carrier protein ThiS. In vitro, sulfur can be provided by H(2)S.</text>
</comment>
<comment type="subunit">
    <text evidence="8">Homotetramer. Forms heterodimers with either ThiH or ThiS.</text>
</comment>
<dbReference type="PANTHER" id="PTHR34266">
    <property type="entry name" value="THIAZOLE SYNTHASE"/>
    <property type="match status" value="1"/>
</dbReference>
<dbReference type="PANTHER" id="PTHR34266:SF2">
    <property type="entry name" value="THIAZOLE SYNTHASE"/>
    <property type="match status" value="1"/>
</dbReference>
<evidence type="ECO:0000313" key="11">
    <source>
        <dbReference type="Proteomes" id="UP000234530"/>
    </source>
</evidence>
<organism evidence="10 11">
    <name type="scientific">Paracoccus zhejiangensis</name>
    <dbReference type="NCBI Taxonomy" id="1077935"/>
    <lineage>
        <taxon>Bacteria</taxon>
        <taxon>Pseudomonadati</taxon>
        <taxon>Pseudomonadota</taxon>
        <taxon>Alphaproteobacteria</taxon>
        <taxon>Rhodobacterales</taxon>
        <taxon>Paracoccaceae</taxon>
        <taxon>Paracoccus</taxon>
    </lineage>
</organism>